<dbReference type="AlphaFoldDB" id="A0ABD1CFX2"/>
<dbReference type="Proteomes" id="UP001562425">
    <property type="component" value="Unassembled WGS sequence"/>
</dbReference>
<evidence type="ECO:0000259" key="4">
    <source>
        <dbReference type="Pfam" id="PF05225"/>
    </source>
</evidence>
<sequence>MFEDCDVNAPVNDDSAEISVEPEEEISNGEGPPKRKKSEKNQYTQVQLQLAYEAVQNGMSTYRACKMYGVPRPTLQYRIKKKITDLEVKAGPKCYLSKAQEASIVGPLHALADAGFTITHRLLKIFGMEYVKANIAQFPEGNPFPSEIPSKSWVLYFLKRHPDLATRMTENWSHYGYPSVAPERVPVWFGCVSRYLAKMDLQTVVQNRRQVFTLDDMILRKSRNDTNFTCLFGANANGNLLPPFIIYPDKIKLPTQKKQSELKYAVAHPDTELTSGNVLYQWLSKVFQPWLIEENVPRPVIVFLDCHRHQMGYLSSQFCHQHQIIPVSLLPRSDHMLRPLNLTLFGSIETLWRDDKNKHSTTDPPLQPILALLTDAENAIRDGFYQSKLYPWNPDGHTADDSVLHPAPKVPRKNAAPVKKSPPLRTVDPMLALFRRLFEARLPEQQLADFQAGRHEEVWAGPVELTGLFEMWRDLMNEVDAAGPQEATEGFDNWSCSEMGTAQGEHYIKPEMVTVKMEDPGECSVDFVKEEPSSDFEDL</sequence>
<dbReference type="InterPro" id="IPR050863">
    <property type="entry name" value="CenT-Element_Derived"/>
</dbReference>
<evidence type="ECO:0000256" key="1">
    <source>
        <dbReference type="ARBA" id="ARBA00004123"/>
    </source>
</evidence>
<dbReference type="InterPro" id="IPR009057">
    <property type="entry name" value="Homeodomain-like_sf"/>
</dbReference>
<evidence type="ECO:0000313" key="6">
    <source>
        <dbReference type="Proteomes" id="UP001562425"/>
    </source>
</evidence>
<dbReference type="InterPro" id="IPR004875">
    <property type="entry name" value="DDE_SF_endonuclease_dom"/>
</dbReference>
<name>A0ABD1CFX2_CULPP</name>
<feature type="domain" description="DDE-1" evidence="3">
    <location>
        <begin position="228"/>
        <end position="355"/>
    </location>
</feature>
<organism evidence="5 6">
    <name type="scientific">Culex pipiens pipiens</name>
    <name type="common">Northern house mosquito</name>
    <dbReference type="NCBI Taxonomy" id="38569"/>
    <lineage>
        <taxon>Eukaryota</taxon>
        <taxon>Metazoa</taxon>
        <taxon>Ecdysozoa</taxon>
        <taxon>Arthropoda</taxon>
        <taxon>Hexapoda</taxon>
        <taxon>Insecta</taxon>
        <taxon>Pterygota</taxon>
        <taxon>Neoptera</taxon>
        <taxon>Endopterygota</taxon>
        <taxon>Diptera</taxon>
        <taxon>Nematocera</taxon>
        <taxon>Culicoidea</taxon>
        <taxon>Culicidae</taxon>
        <taxon>Culicinae</taxon>
        <taxon>Culicini</taxon>
        <taxon>Culex</taxon>
        <taxon>Culex</taxon>
    </lineage>
</organism>
<keyword evidence="6" id="KW-1185">Reference proteome</keyword>
<dbReference type="PANTHER" id="PTHR19303">
    <property type="entry name" value="TRANSPOSON"/>
    <property type="match status" value="1"/>
</dbReference>
<evidence type="ECO:0008006" key="7">
    <source>
        <dbReference type="Google" id="ProtNLM"/>
    </source>
</evidence>
<dbReference type="Pfam" id="PF05225">
    <property type="entry name" value="HTH_psq"/>
    <property type="match status" value="1"/>
</dbReference>
<comment type="subcellular location">
    <subcellularLocation>
        <location evidence="1">Nucleus</location>
    </subcellularLocation>
</comment>
<evidence type="ECO:0000313" key="5">
    <source>
        <dbReference type="EMBL" id="KAL1375258.1"/>
    </source>
</evidence>
<comment type="caution">
    <text evidence="5">The sequence shown here is derived from an EMBL/GenBank/DDBJ whole genome shotgun (WGS) entry which is preliminary data.</text>
</comment>
<protein>
    <recommendedName>
        <fullName evidence="7">HTH psq-type domain-containing protein</fullName>
    </recommendedName>
</protein>
<dbReference type="Pfam" id="PF03184">
    <property type="entry name" value="DDE_1"/>
    <property type="match status" value="1"/>
</dbReference>
<evidence type="ECO:0000259" key="3">
    <source>
        <dbReference type="Pfam" id="PF03184"/>
    </source>
</evidence>
<reference evidence="5 6" key="1">
    <citation type="submission" date="2024-05" db="EMBL/GenBank/DDBJ databases">
        <title>Culex pipiens pipiens assembly and annotation.</title>
        <authorList>
            <person name="Alout H."/>
            <person name="Durand T."/>
        </authorList>
    </citation>
    <scope>NUCLEOTIDE SEQUENCE [LARGE SCALE GENOMIC DNA]</scope>
    <source>
        <strain evidence="5">HA-2024</strain>
        <tissue evidence="5">Whole body</tissue>
    </source>
</reference>
<feature type="compositionally biased region" description="Acidic residues" evidence="2">
    <location>
        <begin position="14"/>
        <end position="27"/>
    </location>
</feature>
<dbReference type="PANTHER" id="PTHR19303:SF74">
    <property type="entry name" value="POGO TRANSPOSABLE ELEMENT WITH KRAB DOMAIN"/>
    <property type="match status" value="1"/>
</dbReference>
<feature type="region of interest" description="Disordered" evidence="2">
    <location>
        <begin position="1"/>
        <end position="42"/>
    </location>
</feature>
<evidence type="ECO:0000256" key="2">
    <source>
        <dbReference type="SAM" id="MobiDB-lite"/>
    </source>
</evidence>
<dbReference type="InterPro" id="IPR007889">
    <property type="entry name" value="HTH_Psq"/>
</dbReference>
<proteinExistence type="predicted"/>
<dbReference type="Gene3D" id="1.10.10.60">
    <property type="entry name" value="Homeodomain-like"/>
    <property type="match status" value="1"/>
</dbReference>
<accession>A0ABD1CFX2</accession>
<feature type="domain" description="HTH psq-type" evidence="4">
    <location>
        <begin position="47"/>
        <end position="83"/>
    </location>
</feature>
<dbReference type="EMBL" id="JBEHCU010012642">
    <property type="protein sequence ID" value="KAL1375258.1"/>
    <property type="molecule type" value="Genomic_DNA"/>
</dbReference>
<dbReference type="SUPFAM" id="SSF46689">
    <property type="entry name" value="Homeodomain-like"/>
    <property type="match status" value="1"/>
</dbReference>
<gene>
    <name evidence="5" type="ORF">pipiens_017593</name>
</gene>
<dbReference type="GO" id="GO:0005634">
    <property type="term" value="C:nucleus"/>
    <property type="evidence" value="ECO:0007669"/>
    <property type="project" value="UniProtKB-SubCell"/>
</dbReference>